<keyword evidence="3" id="KW-1185">Reference proteome</keyword>
<comment type="caution">
    <text evidence="2">The sequence shown here is derived from an EMBL/GenBank/DDBJ whole genome shotgun (WGS) entry which is preliminary data.</text>
</comment>
<feature type="region of interest" description="Disordered" evidence="1">
    <location>
        <begin position="93"/>
        <end position="119"/>
    </location>
</feature>
<sequence length="182" mass="19662">MSLDPGLDFCETGLNGQSSKTCLKGIRGSGVDWCSLHTIRQKSPEVYIHLLIHTTTSLQTACKVKGEVSEECGGRDCSTCICTPAKGAQVRANHSAERAEQPITQQEEKERQSPHRKRERGEAKIIVVFKMNESTCGGHSSFVCGDPVVQWSAGRPSLTAVIPCSPALVLLKSWMSPALVPG</sequence>
<dbReference type="Proteomes" id="UP001460270">
    <property type="component" value="Unassembled WGS sequence"/>
</dbReference>
<evidence type="ECO:0000313" key="2">
    <source>
        <dbReference type="EMBL" id="KAK7919107.1"/>
    </source>
</evidence>
<reference evidence="3" key="1">
    <citation type="submission" date="2024-04" db="EMBL/GenBank/DDBJ databases">
        <title>Salinicola lusitanus LLJ914,a marine bacterium isolated from the Okinawa Trough.</title>
        <authorList>
            <person name="Li J."/>
        </authorList>
    </citation>
    <scope>NUCLEOTIDE SEQUENCE [LARGE SCALE GENOMIC DNA]</scope>
</reference>
<proteinExistence type="predicted"/>
<accession>A0AAW0PAV9</accession>
<gene>
    <name evidence="2" type="ORF">WMY93_010391</name>
</gene>
<name>A0AAW0PAV9_9GOBI</name>
<evidence type="ECO:0000313" key="3">
    <source>
        <dbReference type="Proteomes" id="UP001460270"/>
    </source>
</evidence>
<organism evidence="2 3">
    <name type="scientific">Mugilogobius chulae</name>
    <name type="common">yellowstripe goby</name>
    <dbReference type="NCBI Taxonomy" id="88201"/>
    <lineage>
        <taxon>Eukaryota</taxon>
        <taxon>Metazoa</taxon>
        <taxon>Chordata</taxon>
        <taxon>Craniata</taxon>
        <taxon>Vertebrata</taxon>
        <taxon>Euteleostomi</taxon>
        <taxon>Actinopterygii</taxon>
        <taxon>Neopterygii</taxon>
        <taxon>Teleostei</taxon>
        <taxon>Neoteleostei</taxon>
        <taxon>Acanthomorphata</taxon>
        <taxon>Gobiaria</taxon>
        <taxon>Gobiiformes</taxon>
        <taxon>Gobioidei</taxon>
        <taxon>Gobiidae</taxon>
        <taxon>Gobionellinae</taxon>
        <taxon>Mugilogobius</taxon>
    </lineage>
</organism>
<feature type="compositionally biased region" description="Basic and acidic residues" evidence="1">
    <location>
        <begin position="94"/>
        <end position="119"/>
    </location>
</feature>
<dbReference type="AlphaFoldDB" id="A0AAW0PAV9"/>
<protein>
    <submittedName>
        <fullName evidence="2">Uncharacterized protein</fullName>
    </submittedName>
</protein>
<dbReference type="EMBL" id="JBBPFD010000007">
    <property type="protein sequence ID" value="KAK7919107.1"/>
    <property type="molecule type" value="Genomic_DNA"/>
</dbReference>
<evidence type="ECO:0000256" key="1">
    <source>
        <dbReference type="SAM" id="MobiDB-lite"/>
    </source>
</evidence>